<organism evidence="2 3">
    <name type="scientific">Notoacmeibacter ruber</name>
    <dbReference type="NCBI Taxonomy" id="2670375"/>
    <lineage>
        <taxon>Bacteria</taxon>
        <taxon>Pseudomonadati</taxon>
        <taxon>Pseudomonadota</taxon>
        <taxon>Alphaproteobacteria</taxon>
        <taxon>Hyphomicrobiales</taxon>
        <taxon>Notoacmeibacteraceae</taxon>
        <taxon>Notoacmeibacter</taxon>
    </lineage>
</organism>
<sequence length="128" mass="13957">MDAAGSPAYGWSRNVRRADADFIMIRFLFRALALFLLAIAVVLAVIDISRSVAASEILLTPFIESLQAALPHATTGLQSSLEEIDSSVWWLASVVLSIPGCLLFAILALLSYMIGHKRRRERGFAAPV</sequence>
<keyword evidence="1" id="KW-0812">Transmembrane</keyword>
<evidence type="ECO:0000256" key="1">
    <source>
        <dbReference type="SAM" id="Phobius"/>
    </source>
</evidence>
<proteinExistence type="predicted"/>
<feature type="transmembrane region" description="Helical" evidence="1">
    <location>
        <begin position="27"/>
        <end position="46"/>
    </location>
</feature>
<accession>A0A3L7JF03</accession>
<dbReference type="AlphaFoldDB" id="A0A3L7JF03"/>
<protein>
    <submittedName>
        <fullName evidence="2">Uncharacterized protein</fullName>
    </submittedName>
</protein>
<dbReference type="EMBL" id="RCWN01000001">
    <property type="protein sequence ID" value="RLQ89256.1"/>
    <property type="molecule type" value="Genomic_DNA"/>
</dbReference>
<evidence type="ECO:0000313" key="3">
    <source>
        <dbReference type="Proteomes" id="UP000281094"/>
    </source>
</evidence>
<keyword evidence="3" id="KW-1185">Reference proteome</keyword>
<dbReference type="Proteomes" id="UP000281094">
    <property type="component" value="Unassembled WGS sequence"/>
</dbReference>
<feature type="transmembrane region" description="Helical" evidence="1">
    <location>
        <begin position="88"/>
        <end position="112"/>
    </location>
</feature>
<comment type="caution">
    <text evidence="2">The sequence shown here is derived from an EMBL/GenBank/DDBJ whole genome shotgun (WGS) entry which is preliminary data.</text>
</comment>
<gene>
    <name evidence="2" type="ORF">D8780_14405</name>
</gene>
<evidence type="ECO:0000313" key="2">
    <source>
        <dbReference type="EMBL" id="RLQ89256.1"/>
    </source>
</evidence>
<keyword evidence="1" id="KW-0472">Membrane</keyword>
<reference evidence="2 3" key="1">
    <citation type="submission" date="2018-10" db="EMBL/GenBank/DDBJ databases">
        <title>Notoacmeibacter sp. M2BS9Y-3-1, whole genome shotgun sequence.</title>
        <authorList>
            <person name="Tuo L."/>
        </authorList>
    </citation>
    <scope>NUCLEOTIDE SEQUENCE [LARGE SCALE GENOMIC DNA]</scope>
    <source>
        <strain evidence="2 3">M2BS9Y-3-1</strain>
    </source>
</reference>
<name>A0A3L7JF03_9HYPH</name>
<keyword evidence="1" id="KW-1133">Transmembrane helix</keyword>